<organism evidence="1 2">
    <name type="scientific">Polluticaenibacter yanchengensis</name>
    <dbReference type="NCBI Taxonomy" id="3014562"/>
    <lineage>
        <taxon>Bacteria</taxon>
        <taxon>Pseudomonadati</taxon>
        <taxon>Bacteroidota</taxon>
        <taxon>Chitinophagia</taxon>
        <taxon>Chitinophagales</taxon>
        <taxon>Chitinophagaceae</taxon>
        <taxon>Polluticaenibacter</taxon>
    </lineage>
</organism>
<proteinExistence type="predicted"/>
<dbReference type="RefSeq" id="WP_407029514.1">
    <property type="nucleotide sequence ID" value="NZ_JAQGEF010000001.1"/>
</dbReference>
<dbReference type="PROSITE" id="PS51257">
    <property type="entry name" value="PROKAR_LIPOPROTEIN"/>
    <property type="match status" value="1"/>
</dbReference>
<keyword evidence="2" id="KW-1185">Reference proteome</keyword>
<dbReference type="EMBL" id="JAQGEF010000001">
    <property type="protein sequence ID" value="MDA3613180.1"/>
    <property type="molecule type" value="Genomic_DNA"/>
</dbReference>
<sequence>MSVYRSAITRYFLFAGLFILSACKEPETKTTATIIPVEKSPVIDSTGFFKSTPEAFVPEGLVVFEKSFGDLNKDGLEDCILIVKDTKKQNIIVDEYRGELDRNRRGIIILFKRDKGYELALSNTDCFSSENEDGGVYYAPELAVSAEKGNLYVYYAHGRYGYWSYTFRYGNDDFELIGYDDSSNHGPVVNSTTSINFLTRTKIVNENVNAEADSGEEVFEETKTKLVSRELLKLSGIKDFDELTLPE</sequence>
<protein>
    <recommendedName>
        <fullName evidence="3">VCBS repeat-containing protein</fullName>
    </recommendedName>
</protein>
<evidence type="ECO:0000313" key="1">
    <source>
        <dbReference type="EMBL" id="MDA3613180.1"/>
    </source>
</evidence>
<reference evidence="1 2" key="1">
    <citation type="submission" date="2022-12" db="EMBL/GenBank/DDBJ databases">
        <title>Chitinophagaceae gen. sp. nov., a new member of the family Chitinophagaceae, isolated from soil in a chemical factory.</title>
        <authorList>
            <person name="Ke Z."/>
        </authorList>
    </citation>
    <scope>NUCLEOTIDE SEQUENCE [LARGE SCALE GENOMIC DNA]</scope>
    <source>
        <strain evidence="1 2">LY-5</strain>
    </source>
</reference>
<accession>A0ABT4UE98</accession>
<gene>
    <name evidence="1" type="ORF">O3P16_00010</name>
</gene>
<dbReference type="Proteomes" id="UP001210231">
    <property type="component" value="Unassembled WGS sequence"/>
</dbReference>
<evidence type="ECO:0008006" key="3">
    <source>
        <dbReference type="Google" id="ProtNLM"/>
    </source>
</evidence>
<comment type="caution">
    <text evidence="1">The sequence shown here is derived from an EMBL/GenBank/DDBJ whole genome shotgun (WGS) entry which is preliminary data.</text>
</comment>
<name>A0ABT4UE98_9BACT</name>
<evidence type="ECO:0000313" key="2">
    <source>
        <dbReference type="Proteomes" id="UP001210231"/>
    </source>
</evidence>